<gene>
    <name evidence="1" type="ORF">BV25DRAFT_1828684</name>
</gene>
<comment type="caution">
    <text evidence="1">The sequence shown here is derived from an EMBL/GenBank/DDBJ whole genome shotgun (WGS) entry which is preliminary data.</text>
</comment>
<accession>A0ACB8ST81</accession>
<proteinExistence type="predicted"/>
<reference evidence="1" key="2">
    <citation type="journal article" date="2022" name="New Phytol.">
        <title>Evolutionary transition to the ectomycorrhizal habit in the genomes of a hyperdiverse lineage of mushroom-forming fungi.</title>
        <authorList>
            <person name="Looney B."/>
            <person name="Miyauchi S."/>
            <person name="Morin E."/>
            <person name="Drula E."/>
            <person name="Courty P.E."/>
            <person name="Kohler A."/>
            <person name="Kuo A."/>
            <person name="LaButti K."/>
            <person name="Pangilinan J."/>
            <person name="Lipzen A."/>
            <person name="Riley R."/>
            <person name="Andreopoulos W."/>
            <person name="He G."/>
            <person name="Johnson J."/>
            <person name="Nolan M."/>
            <person name="Tritt A."/>
            <person name="Barry K.W."/>
            <person name="Grigoriev I.V."/>
            <person name="Nagy L.G."/>
            <person name="Hibbett D."/>
            <person name="Henrissat B."/>
            <person name="Matheny P.B."/>
            <person name="Labbe J."/>
            <person name="Martin F.M."/>
        </authorList>
    </citation>
    <scope>NUCLEOTIDE SEQUENCE</scope>
    <source>
        <strain evidence="1">HHB10654</strain>
    </source>
</reference>
<protein>
    <submittedName>
        <fullName evidence="1">Uncharacterized protein</fullName>
    </submittedName>
</protein>
<evidence type="ECO:0000313" key="1">
    <source>
        <dbReference type="EMBL" id="KAI0059704.1"/>
    </source>
</evidence>
<keyword evidence="2" id="KW-1185">Reference proteome</keyword>
<sequence length="510" mass="56289">MATVTSLLPLPNELLLGILENLPVRDVLACNATCRHLRDLITDSVTLQYAIELFACGMLDGAQGPHTVPVPDRLDRLRHYAVAWERLLWTNHISLPHVAGFRLPLVVSGDTLLFLHVADLDGMVSRAYVQRLPSALREIEEHRVIPRFPAHSALSDFNISSDQDVLVFGELRSQHPPRLHIRSLSTGEIHPLAGMLSVTDAAAPITAIHDLHGDFLLEAVRVIGSPDKLNLRNWKSGVVEAEGMPISFEHAIFLDDHHILSVESSTYELHHSPCVHVTSLVTAKYAPASYVFALPDFMREIVTYADTYTRPLETTTAPRGCFYPDPADRLITIKIETSQSGNFAIDVLASTFVRYIAAHPTSPDKPTISVPWNDWGTHGARITVDPRTHVWTVSGARRAIVRRRDADHPAATLTVLDYSPRRVGRAIARGAANVLYGSEGNTDYAGLLFGPHYGPLRTLLPCIATEIPFPDDVVGDGSGMLRALICENGVLFARLDVQYNMISEAWAYTI</sequence>
<name>A0ACB8ST81_9AGAM</name>
<organism evidence="1 2">
    <name type="scientific">Artomyces pyxidatus</name>
    <dbReference type="NCBI Taxonomy" id="48021"/>
    <lineage>
        <taxon>Eukaryota</taxon>
        <taxon>Fungi</taxon>
        <taxon>Dikarya</taxon>
        <taxon>Basidiomycota</taxon>
        <taxon>Agaricomycotina</taxon>
        <taxon>Agaricomycetes</taxon>
        <taxon>Russulales</taxon>
        <taxon>Auriscalpiaceae</taxon>
        <taxon>Artomyces</taxon>
    </lineage>
</organism>
<reference evidence="1" key="1">
    <citation type="submission" date="2021-03" db="EMBL/GenBank/DDBJ databases">
        <authorList>
            <consortium name="DOE Joint Genome Institute"/>
            <person name="Ahrendt S."/>
            <person name="Looney B.P."/>
            <person name="Miyauchi S."/>
            <person name="Morin E."/>
            <person name="Drula E."/>
            <person name="Courty P.E."/>
            <person name="Chicoki N."/>
            <person name="Fauchery L."/>
            <person name="Kohler A."/>
            <person name="Kuo A."/>
            <person name="Labutti K."/>
            <person name="Pangilinan J."/>
            <person name="Lipzen A."/>
            <person name="Riley R."/>
            <person name="Andreopoulos W."/>
            <person name="He G."/>
            <person name="Johnson J."/>
            <person name="Barry K.W."/>
            <person name="Grigoriev I.V."/>
            <person name="Nagy L."/>
            <person name="Hibbett D."/>
            <person name="Henrissat B."/>
            <person name="Matheny P.B."/>
            <person name="Labbe J."/>
            <person name="Martin F."/>
        </authorList>
    </citation>
    <scope>NUCLEOTIDE SEQUENCE</scope>
    <source>
        <strain evidence="1">HHB10654</strain>
    </source>
</reference>
<dbReference type="EMBL" id="MU277224">
    <property type="protein sequence ID" value="KAI0059704.1"/>
    <property type="molecule type" value="Genomic_DNA"/>
</dbReference>
<evidence type="ECO:0000313" key="2">
    <source>
        <dbReference type="Proteomes" id="UP000814140"/>
    </source>
</evidence>
<dbReference type="Proteomes" id="UP000814140">
    <property type="component" value="Unassembled WGS sequence"/>
</dbReference>